<evidence type="ECO:0000256" key="1">
    <source>
        <dbReference type="ARBA" id="ARBA00023163"/>
    </source>
</evidence>
<dbReference type="InterPro" id="IPR007759">
    <property type="entry name" value="Asxl_HARE-HTH"/>
</dbReference>
<dbReference type="RefSeq" id="WP_091210156.1">
    <property type="nucleotide sequence ID" value="NZ_FOCL01000002.1"/>
</dbReference>
<evidence type="ECO:0000259" key="2">
    <source>
        <dbReference type="PROSITE" id="PS51913"/>
    </source>
</evidence>
<dbReference type="Proteomes" id="UP000198942">
    <property type="component" value="Unassembled WGS sequence"/>
</dbReference>
<dbReference type="EMBL" id="FOCL01000002">
    <property type="protein sequence ID" value="SEN22087.1"/>
    <property type="molecule type" value="Genomic_DNA"/>
</dbReference>
<dbReference type="AlphaFoldDB" id="A0A1H8ET80"/>
<proteinExistence type="predicted"/>
<sequence>MTLKEAVLQSLEDINEITNYSVVYNRIVEKQYYDFGSSKTPGSTVSSILGDFIRNGDSRVKRIKQQGGTYSYYLTKNEKNIGIDVLTNATESIVIQKKVGKEKVYEERDLHKLLSSYLKVAGTYSKTIFHEQSTFGKDSNQIWTHPDMVGIKFLNLQSKASQNFIKSINRVDTFKISSYELKREINSDSELKKAFFQAVSNSSWANYGYLVALEFSDSLAEEMERLNQSFGIGIIELNANPYQSRVLFQAKYRDLDFITIDKLCKINKEFERFIEQTEKLLTAEERYHKSTEKELNEFCDSYFQNDSEIEAYCKEKNIPFELEKDIQILSN</sequence>
<evidence type="ECO:0000313" key="3">
    <source>
        <dbReference type="EMBL" id="SEN22087.1"/>
    </source>
</evidence>
<dbReference type="GO" id="GO:0006355">
    <property type="term" value="P:regulation of DNA-templated transcription"/>
    <property type="evidence" value="ECO:0007669"/>
    <property type="project" value="InterPro"/>
</dbReference>
<dbReference type="OrthoDB" id="5289528at2"/>
<evidence type="ECO:0000313" key="4">
    <source>
        <dbReference type="Proteomes" id="UP000198942"/>
    </source>
</evidence>
<feature type="domain" description="HTH HARE-type" evidence="2">
    <location>
        <begin position="1"/>
        <end position="77"/>
    </location>
</feature>
<accession>A0A1H8ET80</accession>
<name>A0A1H8ET80_9SPHI</name>
<gene>
    <name evidence="3" type="ORF">SAMN05192574_102815</name>
</gene>
<organism evidence="3 4">
    <name type="scientific">Mucilaginibacter gossypiicola</name>
    <dbReference type="NCBI Taxonomy" id="551995"/>
    <lineage>
        <taxon>Bacteria</taxon>
        <taxon>Pseudomonadati</taxon>
        <taxon>Bacteroidota</taxon>
        <taxon>Sphingobacteriia</taxon>
        <taxon>Sphingobacteriales</taxon>
        <taxon>Sphingobacteriaceae</taxon>
        <taxon>Mucilaginibacter</taxon>
    </lineage>
</organism>
<protein>
    <recommendedName>
        <fullName evidence="2">HTH HARE-type domain-containing protein</fullName>
    </recommendedName>
</protein>
<dbReference type="STRING" id="551995.SAMN05192574_102815"/>
<keyword evidence="4" id="KW-1185">Reference proteome</keyword>
<reference evidence="4" key="1">
    <citation type="submission" date="2016-10" db="EMBL/GenBank/DDBJ databases">
        <authorList>
            <person name="Varghese N."/>
            <person name="Submissions S."/>
        </authorList>
    </citation>
    <scope>NUCLEOTIDE SEQUENCE [LARGE SCALE GENOMIC DNA]</scope>
    <source>
        <strain evidence="4">Gh-48</strain>
    </source>
</reference>
<dbReference type="PROSITE" id="PS51913">
    <property type="entry name" value="HTH_HARE"/>
    <property type="match status" value="1"/>
</dbReference>
<keyword evidence="1" id="KW-0804">Transcription</keyword>